<name>A0A381YNW4_9ZZZZ</name>
<dbReference type="AlphaFoldDB" id="A0A381YNW4"/>
<gene>
    <name evidence="1" type="ORF">METZ01_LOCUS131166</name>
</gene>
<reference evidence="1" key="1">
    <citation type="submission" date="2018-05" db="EMBL/GenBank/DDBJ databases">
        <authorList>
            <person name="Lanie J.A."/>
            <person name="Ng W.-L."/>
            <person name="Kazmierczak K.M."/>
            <person name="Andrzejewski T.M."/>
            <person name="Davidsen T.M."/>
            <person name="Wayne K.J."/>
            <person name="Tettelin H."/>
            <person name="Glass J.I."/>
            <person name="Rusch D."/>
            <person name="Podicherti R."/>
            <person name="Tsui H.-C.T."/>
            <person name="Winkler M.E."/>
        </authorList>
    </citation>
    <scope>NUCLEOTIDE SEQUENCE</scope>
</reference>
<accession>A0A381YNW4</accession>
<dbReference type="EMBL" id="UINC01018608">
    <property type="protein sequence ID" value="SVA78312.1"/>
    <property type="molecule type" value="Genomic_DNA"/>
</dbReference>
<protein>
    <submittedName>
        <fullName evidence="1">Uncharacterized protein</fullName>
    </submittedName>
</protein>
<proteinExistence type="predicted"/>
<sequence>MKRDNQYVNDDSVLTACTEPVC</sequence>
<organism evidence="1">
    <name type="scientific">marine metagenome</name>
    <dbReference type="NCBI Taxonomy" id="408172"/>
    <lineage>
        <taxon>unclassified sequences</taxon>
        <taxon>metagenomes</taxon>
        <taxon>ecological metagenomes</taxon>
    </lineage>
</organism>
<evidence type="ECO:0000313" key="1">
    <source>
        <dbReference type="EMBL" id="SVA78312.1"/>
    </source>
</evidence>